<dbReference type="Proteomes" id="UP000630097">
    <property type="component" value="Unassembled WGS sequence"/>
</dbReference>
<dbReference type="AlphaFoldDB" id="A0A8J3PSZ1"/>
<protein>
    <submittedName>
        <fullName evidence="1">Uncharacterized protein</fullName>
    </submittedName>
</protein>
<name>A0A8J3PSZ1_9ACTN</name>
<gene>
    <name evidence="1" type="ORF">Pka01_27200</name>
</gene>
<sequence length="87" mass="9642">MHGYDPSNTGLAKNHEDHKEAACYRTGVQRDVYYDLWDVTNALRRIKSLRSAACCRISVGGHPAAVVVSLEEAFSVLVNRDEHGCLP</sequence>
<reference evidence="1 2" key="1">
    <citation type="submission" date="2021-01" db="EMBL/GenBank/DDBJ databases">
        <title>Whole genome shotgun sequence of Planotetraspora kaengkrachanensis NBRC 104272.</title>
        <authorList>
            <person name="Komaki H."/>
            <person name="Tamura T."/>
        </authorList>
    </citation>
    <scope>NUCLEOTIDE SEQUENCE [LARGE SCALE GENOMIC DNA]</scope>
    <source>
        <strain evidence="1 2">NBRC 104272</strain>
    </source>
</reference>
<evidence type="ECO:0000313" key="2">
    <source>
        <dbReference type="Proteomes" id="UP000630097"/>
    </source>
</evidence>
<proteinExistence type="predicted"/>
<accession>A0A8J3PSZ1</accession>
<comment type="caution">
    <text evidence="1">The sequence shown here is derived from an EMBL/GenBank/DDBJ whole genome shotgun (WGS) entry which is preliminary data.</text>
</comment>
<evidence type="ECO:0000313" key="1">
    <source>
        <dbReference type="EMBL" id="GIG79593.1"/>
    </source>
</evidence>
<organism evidence="1 2">
    <name type="scientific">Planotetraspora kaengkrachanensis</name>
    <dbReference type="NCBI Taxonomy" id="575193"/>
    <lineage>
        <taxon>Bacteria</taxon>
        <taxon>Bacillati</taxon>
        <taxon>Actinomycetota</taxon>
        <taxon>Actinomycetes</taxon>
        <taxon>Streptosporangiales</taxon>
        <taxon>Streptosporangiaceae</taxon>
        <taxon>Planotetraspora</taxon>
    </lineage>
</organism>
<keyword evidence="2" id="KW-1185">Reference proteome</keyword>
<dbReference type="EMBL" id="BONV01000009">
    <property type="protein sequence ID" value="GIG79593.1"/>
    <property type="molecule type" value="Genomic_DNA"/>
</dbReference>